<reference evidence="1 2" key="1">
    <citation type="submission" date="2020-04" db="EMBL/GenBank/DDBJ databases">
        <title>Genome sequencing of novel species.</title>
        <authorList>
            <person name="Heo J."/>
            <person name="Kim S.-J."/>
            <person name="Kim J.-S."/>
            <person name="Hong S.-B."/>
            <person name="Kwon S.-W."/>
        </authorList>
    </citation>
    <scope>NUCLEOTIDE SEQUENCE [LARGE SCALE GENOMIC DNA]</scope>
    <source>
        <strain evidence="1 2">F39-2</strain>
    </source>
</reference>
<keyword evidence="2" id="KW-1185">Reference proteome</keyword>
<dbReference type="EMBL" id="CP051682">
    <property type="protein sequence ID" value="QJD96352.1"/>
    <property type="molecule type" value="Genomic_DNA"/>
</dbReference>
<sequence length="61" mass="6954">MAKIIELSEAPDGRKLYFNADLILYFYEVVDFDGNTTKVFIGDSNFDVVESAETIQQMLNN</sequence>
<dbReference type="KEGG" id="mrob:HH214_10975"/>
<proteinExistence type="predicted"/>
<organism evidence="1 2">
    <name type="scientific">Mucilaginibacter robiniae</name>
    <dbReference type="NCBI Taxonomy" id="2728022"/>
    <lineage>
        <taxon>Bacteria</taxon>
        <taxon>Pseudomonadati</taxon>
        <taxon>Bacteroidota</taxon>
        <taxon>Sphingobacteriia</taxon>
        <taxon>Sphingobacteriales</taxon>
        <taxon>Sphingobacteriaceae</taxon>
        <taxon>Mucilaginibacter</taxon>
    </lineage>
</organism>
<evidence type="ECO:0000313" key="2">
    <source>
        <dbReference type="Proteomes" id="UP000503278"/>
    </source>
</evidence>
<dbReference type="AlphaFoldDB" id="A0A7L5DZ11"/>
<dbReference type="RefSeq" id="WP_169607624.1">
    <property type="nucleotide sequence ID" value="NZ_CP051682.1"/>
</dbReference>
<name>A0A7L5DZ11_9SPHI</name>
<evidence type="ECO:0000313" key="1">
    <source>
        <dbReference type="EMBL" id="QJD96352.1"/>
    </source>
</evidence>
<gene>
    <name evidence="1" type="ORF">HH214_10975</name>
</gene>
<protein>
    <submittedName>
        <fullName evidence="1">Uncharacterized protein</fullName>
    </submittedName>
</protein>
<dbReference type="Proteomes" id="UP000503278">
    <property type="component" value="Chromosome"/>
</dbReference>
<accession>A0A7L5DZ11</accession>